<keyword evidence="2" id="KW-0472">Membrane</keyword>
<evidence type="ECO:0008006" key="5">
    <source>
        <dbReference type="Google" id="ProtNLM"/>
    </source>
</evidence>
<keyword evidence="4" id="KW-1185">Reference proteome</keyword>
<feature type="transmembrane region" description="Helical" evidence="2">
    <location>
        <begin position="151"/>
        <end position="177"/>
    </location>
</feature>
<keyword evidence="2" id="KW-1133">Transmembrane helix</keyword>
<accession>A0A078B5T0</accession>
<dbReference type="InParanoid" id="A0A078B5T0"/>
<evidence type="ECO:0000313" key="4">
    <source>
        <dbReference type="Proteomes" id="UP000039865"/>
    </source>
</evidence>
<name>A0A078B5T0_STYLE</name>
<feature type="transmembrane region" description="Helical" evidence="2">
    <location>
        <begin position="79"/>
        <end position="99"/>
    </location>
</feature>
<keyword evidence="2" id="KW-0812">Transmembrane</keyword>
<evidence type="ECO:0000256" key="2">
    <source>
        <dbReference type="SAM" id="Phobius"/>
    </source>
</evidence>
<feature type="transmembrane region" description="Helical" evidence="2">
    <location>
        <begin position="19"/>
        <end position="40"/>
    </location>
</feature>
<feature type="transmembrane region" description="Helical" evidence="2">
    <location>
        <begin position="120"/>
        <end position="145"/>
    </location>
</feature>
<evidence type="ECO:0000256" key="1">
    <source>
        <dbReference type="SAM" id="MobiDB-lite"/>
    </source>
</evidence>
<organism evidence="3 4">
    <name type="scientific">Stylonychia lemnae</name>
    <name type="common">Ciliate</name>
    <dbReference type="NCBI Taxonomy" id="5949"/>
    <lineage>
        <taxon>Eukaryota</taxon>
        <taxon>Sar</taxon>
        <taxon>Alveolata</taxon>
        <taxon>Ciliophora</taxon>
        <taxon>Intramacronucleata</taxon>
        <taxon>Spirotrichea</taxon>
        <taxon>Stichotrichia</taxon>
        <taxon>Sporadotrichida</taxon>
        <taxon>Oxytrichidae</taxon>
        <taxon>Stylonychinae</taxon>
        <taxon>Stylonychia</taxon>
    </lineage>
</organism>
<dbReference type="EMBL" id="CCKQ01017874">
    <property type="protein sequence ID" value="CDW89779.1"/>
    <property type="molecule type" value="Genomic_DNA"/>
</dbReference>
<protein>
    <recommendedName>
        <fullName evidence="5">Transmembrane protein</fullName>
    </recommendedName>
</protein>
<proteinExistence type="predicted"/>
<evidence type="ECO:0000313" key="3">
    <source>
        <dbReference type="EMBL" id="CDW89779.1"/>
    </source>
</evidence>
<dbReference type="AlphaFoldDB" id="A0A078B5T0"/>
<dbReference type="Proteomes" id="UP000039865">
    <property type="component" value="Unassembled WGS sequence"/>
</dbReference>
<feature type="region of interest" description="Disordered" evidence="1">
    <location>
        <begin position="208"/>
        <end position="269"/>
    </location>
</feature>
<reference evidence="3 4" key="1">
    <citation type="submission" date="2014-06" db="EMBL/GenBank/DDBJ databases">
        <authorList>
            <person name="Swart Estienne"/>
        </authorList>
    </citation>
    <scope>NUCLEOTIDE SEQUENCE [LARGE SCALE GENOMIC DNA]</scope>
    <source>
        <strain evidence="3 4">130c</strain>
    </source>
</reference>
<gene>
    <name evidence="3" type="primary">Contig15352.g16365</name>
    <name evidence="3" type="ORF">STYLEM_18918</name>
</gene>
<sequence length="291" mass="33338">MKNECCLCVNLNSGVTYIFLYDFLFFGAFVANAVLYGLYIGSDEKLAELYKDRLKIMTDTFSYTPTEAPPSNLMDLLRYSVYLMTIVPGTIVLVIYIPRIIGFMYMKCFPYDQEMRRKAYIVRVSTSVLLLVLLIGLETIVIVFLVQSNFWLFGVNILPIIAYGGGILLTIAFDLYFSCVYGNYHIFGFGTQKMQSFDNNWSTMNTQREMMKRRPTEANSQSRMPTNESYSPQKYQFSPQATQKPDSQNRAFGFQNQSQQGPNIQKSRSQLVQKLSLGIKSRGIMEGVRLN</sequence>
<feature type="compositionally biased region" description="Polar residues" evidence="1">
    <location>
        <begin position="217"/>
        <end position="269"/>
    </location>
</feature>